<dbReference type="EMBL" id="CAKMRJ010005412">
    <property type="protein sequence ID" value="CAH1440504.1"/>
    <property type="molecule type" value="Genomic_DNA"/>
</dbReference>
<evidence type="ECO:0000313" key="2">
    <source>
        <dbReference type="EMBL" id="CAH1440504.1"/>
    </source>
</evidence>
<reference evidence="2 3" key="1">
    <citation type="submission" date="2022-01" db="EMBL/GenBank/DDBJ databases">
        <authorList>
            <person name="Xiong W."/>
            <person name="Schranz E."/>
        </authorList>
    </citation>
    <scope>NUCLEOTIDE SEQUENCE [LARGE SCALE GENOMIC DNA]</scope>
</reference>
<feature type="compositionally biased region" description="Polar residues" evidence="1">
    <location>
        <begin position="116"/>
        <end position="129"/>
    </location>
</feature>
<evidence type="ECO:0000256" key="1">
    <source>
        <dbReference type="SAM" id="MobiDB-lite"/>
    </source>
</evidence>
<organism evidence="2 3">
    <name type="scientific">Lactuca virosa</name>
    <dbReference type="NCBI Taxonomy" id="75947"/>
    <lineage>
        <taxon>Eukaryota</taxon>
        <taxon>Viridiplantae</taxon>
        <taxon>Streptophyta</taxon>
        <taxon>Embryophyta</taxon>
        <taxon>Tracheophyta</taxon>
        <taxon>Spermatophyta</taxon>
        <taxon>Magnoliopsida</taxon>
        <taxon>eudicotyledons</taxon>
        <taxon>Gunneridae</taxon>
        <taxon>Pentapetalae</taxon>
        <taxon>asterids</taxon>
        <taxon>campanulids</taxon>
        <taxon>Asterales</taxon>
        <taxon>Asteraceae</taxon>
        <taxon>Cichorioideae</taxon>
        <taxon>Cichorieae</taxon>
        <taxon>Lactucinae</taxon>
        <taxon>Lactuca</taxon>
    </lineage>
</organism>
<keyword evidence="3" id="KW-1185">Reference proteome</keyword>
<comment type="caution">
    <text evidence="2">The sequence shown here is derived from an EMBL/GenBank/DDBJ whole genome shotgun (WGS) entry which is preliminary data.</text>
</comment>
<proteinExistence type="predicted"/>
<feature type="compositionally biased region" description="Polar residues" evidence="1">
    <location>
        <begin position="184"/>
        <end position="193"/>
    </location>
</feature>
<name>A0AAU9NRJ7_9ASTR</name>
<accession>A0AAU9NRJ7</accession>
<protein>
    <submittedName>
        <fullName evidence="2">Uncharacterized protein</fullName>
    </submittedName>
</protein>
<gene>
    <name evidence="2" type="ORF">LVIROSA_LOCUS26638</name>
</gene>
<dbReference type="Proteomes" id="UP001157418">
    <property type="component" value="Unassembled WGS sequence"/>
</dbReference>
<feature type="region of interest" description="Disordered" evidence="1">
    <location>
        <begin position="98"/>
        <end position="193"/>
    </location>
</feature>
<sequence>MLKKIDPSNSVLVAYLKNVNPSIETGVLLQSSNEGSSKKPKKSKKATDEVIVQESLKKVKSKSPKKVIVEQEKVSKKIKKPKEKVITESLKELIPSKSGVFKRLRKMSHKSRNSSDDQSPTVRKTQINSRGVIVRDIPTPVSPSSKKRRAEGVAKHIVEKRKKRKLVVREESSDSEIVPDAPLGSNSPNLSLP</sequence>
<dbReference type="AlphaFoldDB" id="A0AAU9NRJ7"/>
<evidence type="ECO:0000313" key="3">
    <source>
        <dbReference type="Proteomes" id="UP001157418"/>
    </source>
</evidence>
<feature type="region of interest" description="Disordered" evidence="1">
    <location>
        <begin position="27"/>
        <end position="50"/>
    </location>
</feature>
<feature type="compositionally biased region" description="Basic residues" evidence="1">
    <location>
        <begin position="100"/>
        <end position="112"/>
    </location>
</feature>